<gene>
    <name evidence="1" type="ORF">FB45DRAFT_848439</name>
</gene>
<name>A0AAD7AZP5_9AGAR</name>
<keyword evidence="2" id="KW-1185">Reference proteome</keyword>
<protein>
    <recommendedName>
        <fullName evidence="3">F-box domain-containing protein</fullName>
    </recommendedName>
</protein>
<comment type="caution">
    <text evidence="1">The sequence shown here is derived from an EMBL/GenBank/DDBJ whole genome shotgun (WGS) entry which is preliminary data.</text>
</comment>
<dbReference type="Proteomes" id="UP001221142">
    <property type="component" value="Unassembled WGS sequence"/>
</dbReference>
<dbReference type="EMBL" id="JARKIF010000066">
    <property type="protein sequence ID" value="KAJ7605868.1"/>
    <property type="molecule type" value="Genomic_DNA"/>
</dbReference>
<reference evidence="1" key="1">
    <citation type="submission" date="2023-03" db="EMBL/GenBank/DDBJ databases">
        <title>Massive genome expansion in bonnet fungi (Mycena s.s.) driven by repeated elements and novel gene families across ecological guilds.</title>
        <authorList>
            <consortium name="Lawrence Berkeley National Laboratory"/>
            <person name="Harder C.B."/>
            <person name="Miyauchi S."/>
            <person name="Viragh M."/>
            <person name="Kuo A."/>
            <person name="Thoen E."/>
            <person name="Andreopoulos B."/>
            <person name="Lu D."/>
            <person name="Skrede I."/>
            <person name="Drula E."/>
            <person name="Henrissat B."/>
            <person name="Morin E."/>
            <person name="Kohler A."/>
            <person name="Barry K."/>
            <person name="LaButti K."/>
            <person name="Morin E."/>
            <person name="Salamov A."/>
            <person name="Lipzen A."/>
            <person name="Mereny Z."/>
            <person name="Hegedus B."/>
            <person name="Baldrian P."/>
            <person name="Stursova M."/>
            <person name="Weitz H."/>
            <person name="Taylor A."/>
            <person name="Grigoriev I.V."/>
            <person name="Nagy L.G."/>
            <person name="Martin F."/>
            <person name="Kauserud H."/>
        </authorList>
    </citation>
    <scope>NUCLEOTIDE SEQUENCE</scope>
    <source>
        <strain evidence="1">9284</strain>
    </source>
</reference>
<organism evidence="1 2">
    <name type="scientific">Roridomyces roridus</name>
    <dbReference type="NCBI Taxonomy" id="1738132"/>
    <lineage>
        <taxon>Eukaryota</taxon>
        <taxon>Fungi</taxon>
        <taxon>Dikarya</taxon>
        <taxon>Basidiomycota</taxon>
        <taxon>Agaricomycotina</taxon>
        <taxon>Agaricomycetes</taxon>
        <taxon>Agaricomycetidae</taxon>
        <taxon>Agaricales</taxon>
        <taxon>Marasmiineae</taxon>
        <taxon>Mycenaceae</taxon>
        <taxon>Roridomyces</taxon>
    </lineage>
</organism>
<sequence length="681" mass="77853">MGRAIPDEIIHEILSPALSVPDDTFSADIPVWKSRACRGRRVESSSAILLVCKAWLRVATPLLYHTVNLRSKSQAQALSVALRSNPDLGRLVKKLRLRSGYGISMHKILQRTQNLTDIFIPLEFDLGDNARGLCRGFPLIDPVRVTISYLFDMTSPVRTLVDVLVECIPKWKKLAIFEMSYDSVEGAHDMFSSPLRVAPDLQTLVLSCNEKYLFKNGAIPQFISTIIRNASLQEIRPKTRSRNVLDPEFLQAVQGGVRLQELVDPNLFDPTKAFVYPPQLAANPTAADDIWDRILYFVFCEPEDDDDFDYELEYSEEAGSDDDEWEYGHQIRTGKRWEFLRVCKQFLRLGTPHLYNTMCIQTCMAMRLFTEHLLQQPSLGAHVRRLILSTHDERTIHDLQTVFSQVSRLAVLSSTKTLILPWHLFDELSLRYGSHLKLFLGVTITRCPHRVDPMIFRRLSKMRIFTWNSDTEFHTTVTFAASNALDGLKKLTVRQAHPSFFIILSQMQLPSLNTVALFTGSVDTRVFFQRHGEKISDLFVGASAFNLEMFNSCPNVKHLHVSIASKHEQSFLEGVLSQCDTHCFLERIVIDPEGFDGEHSELFELFQVFLAKFDRTPFPALQEIRHLGFEWHPPASIPRDLPVELAEKFRAQNTHLSDADGHWCRPVFAPERRQQLELSAS</sequence>
<dbReference type="AlphaFoldDB" id="A0AAD7AZP5"/>
<accession>A0AAD7AZP5</accession>
<evidence type="ECO:0000313" key="1">
    <source>
        <dbReference type="EMBL" id="KAJ7605868.1"/>
    </source>
</evidence>
<evidence type="ECO:0000313" key="2">
    <source>
        <dbReference type="Proteomes" id="UP001221142"/>
    </source>
</evidence>
<proteinExistence type="predicted"/>
<evidence type="ECO:0008006" key="3">
    <source>
        <dbReference type="Google" id="ProtNLM"/>
    </source>
</evidence>